<proteinExistence type="predicted"/>
<dbReference type="PANTHER" id="PTHR21451:SF19">
    <property type="entry name" value="ACTIVATED IN BLOCKED UNFOLDED PROTEIN RESPONSE"/>
    <property type="match status" value="1"/>
</dbReference>
<dbReference type="OrthoDB" id="443402at2759"/>
<gene>
    <name evidence="8" type="ORF">Esi_0034_0078</name>
</gene>
<dbReference type="eggNOG" id="ENOG502S1KF">
    <property type="taxonomic scope" value="Eukaryota"/>
</dbReference>
<feature type="domain" description="DOT1" evidence="7">
    <location>
        <begin position="86"/>
        <end position="228"/>
    </location>
</feature>
<dbReference type="Proteomes" id="UP000002630">
    <property type="component" value="Linkage Group LG25"/>
</dbReference>
<evidence type="ECO:0000256" key="2">
    <source>
        <dbReference type="ARBA" id="ARBA00020987"/>
    </source>
</evidence>
<dbReference type="GO" id="GO:0140956">
    <property type="term" value="F:histone H3K79 trimethyltransferase activity"/>
    <property type="evidence" value="ECO:0007669"/>
    <property type="project" value="UniProtKB-EC"/>
</dbReference>
<dbReference type="CDD" id="cd02440">
    <property type="entry name" value="AdoMet_MTases"/>
    <property type="match status" value="1"/>
</dbReference>
<accession>D7FY79</accession>
<evidence type="ECO:0000256" key="1">
    <source>
        <dbReference type="ARBA" id="ARBA00012190"/>
    </source>
</evidence>
<dbReference type="PANTHER" id="PTHR21451">
    <property type="entry name" value="HISTONE H3 METHYLTRANSFERASE"/>
    <property type="match status" value="1"/>
</dbReference>
<dbReference type="InterPro" id="IPR029063">
    <property type="entry name" value="SAM-dependent_MTases_sf"/>
</dbReference>
<evidence type="ECO:0000313" key="9">
    <source>
        <dbReference type="Proteomes" id="UP000002630"/>
    </source>
</evidence>
<evidence type="ECO:0000256" key="6">
    <source>
        <dbReference type="SAM" id="MobiDB-lite"/>
    </source>
</evidence>
<evidence type="ECO:0000256" key="3">
    <source>
        <dbReference type="ARBA" id="ARBA00022853"/>
    </source>
</evidence>
<comment type="catalytic activity">
    <reaction evidence="5">
        <text>L-lysyl(79)-[histone H3] + 3 S-adenosyl-L-methionine = N(6),N(6),N(6)-trimethyl-L-lysyl(79)-[histone H3] + 3 S-adenosyl-L-homocysteine + 3 H(+)</text>
        <dbReference type="Rhea" id="RHEA:60328"/>
        <dbReference type="Rhea" id="RHEA-COMP:15549"/>
        <dbReference type="Rhea" id="RHEA-COMP:15552"/>
        <dbReference type="ChEBI" id="CHEBI:15378"/>
        <dbReference type="ChEBI" id="CHEBI:29969"/>
        <dbReference type="ChEBI" id="CHEBI:57856"/>
        <dbReference type="ChEBI" id="CHEBI:59789"/>
        <dbReference type="ChEBI" id="CHEBI:61961"/>
        <dbReference type="EC" id="2.1.1.360"/>
    </reaction>
</comment>
<keyword evidence="3" id="KW-0156">Chromatin regulator</keyword>
<evidence type="ECO:0000256" key="4">
    <source>
        <dbReference type="ARBA" id="ARBA00029821"/>
    </source>
</evidence>
<feature type="compositionally biased region" description="Low complexity" evidence="6">
    <location>
        <begin position="284"/>
        <end position="295"/>
    </location>
</feature>
<feature type="region of interest" description="Disordered" evidence="6">
    <location>
        <begin position="279"/>
        <end position="435"/>
    </location>
</feature>
<dbReference type="InterPro" id="IPR030445">
    <property type="entry name" value="H3-K79_meTrfase"/>
</dbReference>
<organism evidence="8 9">
    <name type="scientific">Ectocarpus siliculosus</name>
    <name type="common">Brown alga</name>
    <name type="synonym">Conferva siliculosa</name>
    <dbReference type="NCBI Taxonomy" id="2880"/>
    <lineage>
        <taxon>Eukaryota</taxon>
        <taxon>Sar</taxon>
        <taxon>Stramenopiles</taxon>
        <taxon>Ochrophyta</taxon>
        <taxon>PX clade</taxon>
        <taxon>Phaeophyceae</taxon>
        <taxon>Ectocarpales</taxon>
        <taxon>Ectocarpaceae</taxon>
        <taxon>Ectocarpus</taxon>
    </lineage>
</organism>
<dbReference type="InParanoid" id="D7FY79"/>
<evidence type="ECO:0000259" key="7">
    <source>
        <dbReference type="Pfam" id="PF08123"/>
    </source>
</evidence>
<reference evidence="8 9" key="1">
    <citation type="journal article" date="2010" name="Nature">
        <title>The Ectocarpus genome and the independent evolution of multicellularity in brown algae.</title>
        <authorList>
            <person name="Cock J.M."/>
            <person name="Sterck L."/>
            <person name="Rouze P."/>
            <person name="Scornet D."/>
            <person name="Allen A.E."/>
            <person name="Amoutzias G."/>
            <person name="Anthouard V."/>
            <person name="Artiguenave F."/>
            <person name="Aury J.M."/>
            <person name="Badger J.H."/>
            <person name="Beszteri B."/>
            <person name="Billiau K."/>
            <person name="Bonnet E."/>
            <person name="Bothwell J.H."/>
            <person name="Bowler C."/>
            <person name="Boyen C."/>
            <person name="Brownlee C."/>
            <person name="Carrano C.J."/>
            <person name="Charrier B."/>
            <person name="Cho G.Y."/>
            <person name="Coelho S.M."/>
            <person name="Collen J."/>
            <person name="Corre E."/>
            <person name="Da Silva C."/>
            <person name="Delage L."/>
            <person name="Delaroque N."/>
            <person name="Dittami S.M."/>
            <person name="Doulbeau S."/>
            <person name="Elias M."/>
            <person name="Farnham G."/>
            <person name="Gachon C.M."/>
            <person name="Gschloessl B."/>
            <person name="Heesch S."/>
            <person name="Jabbari K."/>
            <person name="Jubin C."/>
            <person name="Kawai H."/>
            <person name="Kimura K."/>
            <person name="Kloareg B."/>
            <person name="Kupper F.C."/>
            <person name="Lang D."/>
            <person name="Le Bail A."/>
            <person name="Leblanc C."/>
            <person name="Lerouge P."/>
            <person name="Lohr M."/>
            <person name="Lopez P.J."/>
            <person name="Martens C."/>
            <person name="Maumus F."/>
            <person name="Michel G."/>
            <person name="Miranda-Saavedra D."/>
            <person name="Morales J."/>
            <person name="Moreau H."/>
            <person name="Motomura T."/>
            <person name="Nagasato C."/>
            <person name="Napoli C.A."/>
            <person name="Nelson D.R."/>
            <person name="Nyvall-Collen P."/>
            <person name="Peters A.F."/>
            <person name="Pommier C."/>
            <person name="Potin P."/>
            <person name="Poulain J."/>
            <person name="Quesneville H."/>
            <person name="Read B."/>
            <person name="Rensing S.A."/>
            <person name="Ritter A."/>
            <person name="Rousvoal S."/>
            <person name="Samanta M."/>
            <person name="Samson G."/>
            <person name="Schroeder D.C."/>
            <person name="Segurens B."/>
            <person name="Strittmatter M."/>
            <person name="Tonon T."/>
            <person name="Tregear J.W."/>
            <person name="Valentin K."/>
            <person name="von Dassow P."/>
            <person name="Yamagishi T."/>
            <person name="Van de Peer Y."/>
            <person name="Wincker P."/>
        </authorList>
    </citation>
    <scope>NUCLEOTIDE SEQUENCE [LARGE SCALE GENOMIC DNA]</scope>
    <source>
        <strain evidence="9">Ec32 / CCAP1310/4</strain>
    </source>
</reference>
<dbReference type="GO" id="GO:0051726">
    <property type="term" value="P:regulation of cell cycle"/>
    <property type="evidence" value="ECO:0007669"/>
    <property type="project" value="InterPro"/>
</dbReference>
<dbReference type="OMA" id="HSQHATR"/>
<name>D7FY79_ECTSI</name>
<evidence type="ECO:0000256" key="5">
    <source>
        <dbReference type="ARBA" id="ARBA00047770"/>
    </source>
</evidence>
<dbReference type="STRING" id="2880.D7FY79"/>
<feature type="compositionally biased region" description="Acidic residues" evidence="6">
    <location>
        <begin position="367"/>
        <end position="394"/>
    </location>
</feature>
<dbReference type="InterPro" id="IPR025789">
    <property type="entry name" value="DOT1_dom"/>
</dbReference>
<sequence>MINVALVYSGKGFLKDLILRRDEGLLKTFAGFGSNPNFLEDLHGLIDHESKRLYESLFVGLSLAEGKSLSKAERRRKGLMDDRALIYGEVDFASFATILREIGALTESKTGEIFYDLGSGTGKALYVARLTQDFTHCVGIEILQPLHTAAQLVTNRFNAHVKRLLDRRCPQNASVFAGSFLEYDWSDGDCVFANSTCFPEDLMDALARQAEELKPGSIVVTFTKGLDSTAFEVLSKRRFEMSWGPATVFIHRRRLDGEPAPGSNRDGRNHLHRLIAAGEADTISTTSGSNGSNTSVLKSNNSGKFRRGTSIGDTMPASGSADRAESTLPAASGRDRYENEAVRSAGGTRGAAAEGHTEGRRGTLAEGLEEVDGGEDDDVEDEEETEEEETEEEQQGQRGDSEDSSEETGLLFDTEQLQGSKGGEDGGVAPPPVPERLVGFGELLRQAEHAQAQVGALVGALVV</sequence>
<dbReference type="Gene3D" id="3.40.50.150">
    <property type="entry name" value="Vaccinia Virus protein VP39"/>
    <property type="match status" value="1"/>
</dbReference>
<protein>
    <recommendedName>
        <fullName evidence="2">Histone-lysine N-methyltransferase, H3 lysine-79 specific</fullName>
        <ecNumber evidence="1">2.1.1.360</ecNumber>
    </recommendedName>
    <alternativeName>
        <fullName evidence="4">Histone H3-K79 methyltransferase</fullName>
    </alternativeName>
</protein>
<dbReference type="Pfam" id="PF08123">
    <property type="entry name" value="DOT1"/>
    <property type="match status" value="1"/>
</dbReference>
<dbReference type="EMBL" id="FN649750">
    <property type="protein sequence ID" value="CBJ26518.1"/>
    <property type="molecule type" value="Genomic_DNA"/>
</dbReference>
<dbReference type="EMBL" id="FN648531">
    <property type="protein sequence ID" value="CBJ26518.1"/>
    <property type="molecule type" value="Genomic_DNA"/>
</dbReference>
<evidence type="ECO:0000313" key="8">
    <source>
        <dbReference type="EMBL" id="CBJ26518.1"/>
    </source>
</evidence>
<dbReference type="AlphaFoldDB" id="D7FY79"/>
<dbReference type="EC" id="2.1.1.360" evidence="1"/>
<dbReference type="SUPFAM" id="SSF53335">
    <property type="entry name" value="S-adenosyl-L-methionine-dependent methyltransferases"/>
    <property type="match status" value="1"/>
</dbReference>
<keyword evidence="9" id="KW-1185">Reference proteome</keyword>